<keyword evidence="10" id="KW-0175">Coiled coil</keyword>
<keyword evidence="13" id="KW-1185">Reference proteome</keyword>
<dbReference type="CDD" id="cd03241">
    <property type="entry name" value="ABC_RecN"/>
    <property type="match status" value="2"/>
</dbReference>
<evidence type="ECO:0000256" key="2">
    <source>
        <dbReference type="ARBA" id="ARBA00009441"/>
    </source>
</evidence>
<evidence type="ECO:0000313" key="13">
    <source>
        <dbReference type="Proteomes" id="UP000192738"/>
    </source>
</evidence>
<dbReference type="InterPro" id="IPR003395">
    <property type="entry name" value="RecF/RecN/SMC_N"/>
</dbReference>
<evidence type="ECO:0000256" key="5">
    <source>
        <dbReference type="ARBA" id="ARBA00022763"/>
    </source>
</evidence>
<comment type="function">
    <text evidence="1 9">May be involved in recombinational repair of damaged DNA.</text>
</comment>
<evidence type="ECO:0000256" key="3">
    <source>
        <dbReference type="ARBA" id="ARBA00021315"/>
    </source>
</evidence>
<evidence type="ECO:0000256" key="10">
    <source>
        <dbReference type="SAM" id="Coils"/>
    </source>
</evidence>
<dbReference type="InterPro" id="IPR027417">
    <property type="entry name" value="P-loop_NTPase"/>
</dbReference>
<keyword evidence="5 9" id="KW-0227">DNA damage</keyword>
<name>A0A1W2ADT0_9FIRM</name>
<evidence type="ECO:0000256" key="8">
    <source>
        <dbReference type="ARBA" id="ARBA00033408"/>
    </source>
</evidence>
<keyword evidence="6" id="KW-0067">ATP-binding</keyword>
<evidence type="ECO:0000256" key="7">
    <source>
        <dbReference type="ARBA" id="ARBA00023204"/>
    </source>
</evidence>
<protein>
    <recommendedName>
        <fullName evidence="3 9">DNA repair protein RecN</fullName>
    </recommendedName>
    <alternativeName>
        <fullName evidence="8 9">Recombination protein N</fullName>
    </alternativeName>
</protein>
<keyword evidence="7 9" id="KW-0234">DNA repair</keyword>
<dbReference type="AlphaFoldDB" id="A0A1W2ADT0"/>
<evidence type="ECO:0000313" key="12">
    <source>
        <dbReference type="EMBL" id="SMC58642.1"/>
    </source>
</evidence>
<feature type="domain" description="RecF/RecN/SMC N-terminal" evidence="11">
    <location>
        <begin position="1"/>
        <end position="510"/>
    </location>
</feature>
<dbReference type="Proteomes" id="UP000192738">
    <property type="component" value="Unassembled WGS sequence"/>
</dbReference>
<dbReference type="GO" id="GO:0043590">
    <property type="term" value="C:bacterial nucleoid"/>
    <property type="evidence" value="ECO:0007669"/>
    <property type="project" value="TreeGrafter"/>
</dbReference>
<dbReference type="NCBIfam" id="TIGR00634">
    <property type="entry name" value="recN"/>
    <property type="match status" value="1"/>
</dbReference>
<dbReference type="SUPFAM" id="SSF52540">
    <property type="entry name" value="P-loop containing nucleoside triphosphate hydrolases"/>
    <property type="match status" value="1"/>
</dbReference>
<evidence type="ECO:0000256" key="6">
    <source>
        <dbReference type="ARBA" id="ARBA00022840"/>
    </source>
</evidence>
<dbReference type="GO" id="GO:0009432">
    <property type="term" value="P:SOS response"/>
    <property type="evidence" value="ECO:0007669"/>
    <property type="project" value="TreeGrafter"/>
</dbReference>
<dbReference type="PANTHER" id="PTHR11059">
    <property type="entry name" value="DNA REPAIR PROTEIN RECN"/>
    <property type="match status" value="1"/>
</dbReference>
<dbReference type="Pfam" id="PF02463">
    <property type="entry name" value="SMC_N"/>
    <property type="match status" value="1"/>
</dbReference>
<dbReference type="GO" id="GO:0006310">
    <property type="term" value="P:DNA recombination"/>
    <property type="evidence" value="ECO:0007669"/>
    <property type="project" value="InterPro"/>
</dbReference>
<reference evidence="12 13" key="1">
    <citation type="submission" date="2017-04" db="EMBL/GenBank/DDBJ databases">
        <authorList>
            <person name="Afonso C.L."/>
            <person name="Miller P.J."/>
            <person name="Scott M.A."/>
            <person name="Spackman E."/>
            <person name="Goraichik I."/>
            <person name="Dimitrov K.M."/>
            <person name="Suarez D.L."/>
            <person name="Swayne D.E."/>
        </authorList>
    </citation>
    <scope>NUCLEOTIDE SEQUENCE [LARGE SCALE GENOMIC DNA]</scope>
    <source>
        <strain evidence="12 13">DSM 5090</strain>
    </source>
</reference>
<dbReference type="EMBL" id="FWXI01000005">
    <property type="protein sequence ID" value="SMC58642.1"/>
    <property type="molecule type" value="Genomic_DNA"/>
</dbReference>
<accession>A0A1W2ADT0</accession>
<dbReference type="PANTHER" id="PTHR11059:SF0">
    <property type="entry name" value="DNA REPAIR PROTEIN RECN"/>
    <property type="match status" value="1"/>
</dbReference>
<dbReference type="FunFam" id="3.40.50.300:FF:000319">
    <property type="entry name" value="DNA repair protein RecN"/>
    <property type="match status" value="1"/>
</dbReference>
<dbReference type="InterPro" id="IPR004604">
    <property type="entry name" value="DNA_recomb/repair_RecN"/>
</dbReference>
<evidence type="ECO:0000256" key="1">
    <source>
        <dbReference type="ARBA" id="ARBA00003618"/>
    </source>
</evidence>
<evidence type="ECO:0000256" key="9">
    <source>
        <dbReference type="PIRNR" id="PIRNR003128"/>
    </source>
</evidence>
<organism evidence="12 13">
    <name type="scientific">Sporomusa malonica</name>
    <dbReference type="NCBI Taxonomy" id="112901"/>
    <lineage>
        <taxon>Bacteria</taxon>
        <taxon>Bacillati</taxon>
        <taxon>Bacillota</taxon>
        <taxon>Negativicutes</taxon>
        <taxon>Selenomonadales</taxon>
        <taxon>Sporomusaceae</taxon>
        <taxon>Sporomusa</taxon>
    </lineage>
</organism>
<feature type="coiled-coil region" evidence="10">
    <location>
        <begin position="348"/>
        <end position="382"/>
    </location>
</feature>
<keyword evidence="4" id="KW-0547">Nucleotide-binding</keyword>
<proteinExistence type="inferred from homology"/>
<dbReference type="GO" id="GO:0005524">
    <property type="term" value="F:ATP binding"/>
    <property type="evidence" value="ECO:0007669"/>
    <property type="project" value="UniProtKB-KW"/>
</dbReference>
<dbReference type="RefSeq" id="WP_084575132.1">
    <property type="nucleotide sequence ID" value="NZ_CP155572.1"/>
</dbReference>
<comment type="similarity">
    <text evidence="2 9">Belongs to the RecN family.</text>
</comment>
<dbReference type="GO" id="GO:0006281">
    <property type="term" value="P:DNA repair"/>
    <property type="evidence" value="ECO:0007669"/>
    <property type="project" value="UniProtKB-KW"/>
</dbReference>
<sequence length="569" mass="63182">MLKSLTVINFALIDSAHVEFVPGLNILTGETGAGKSILIDALSAIIGGRASGDSIRSGADYFRVEAVFDITGVSSILSLLDEQGIAIEDDGTLIIARRLTRHGRNAIHINGCQVTLAALRKLGEMLVDMHGQHENQALLKPEVHLMLTDAFADGIKPKLDQYRRAYKVWLGAKNELASLAQDSRERVQREEMLTWQTQEIIAASLTPGEEEKLESQVKVLANAEKIINAVSRSYSLLSQGNKGFSGIVSCLADIKNDLELVARYDQKIEQQLTVVTESLYQLEETMGELRDYRDNIDFNPAKLAKLEDRLDVIHKLKKKYGATEEEILAYYERAAAELAAITHYDERLSKLEQQELEYKLKVEQLAAELDSLRRLASQEMGQQISVHLADLGMPKAQFTVDVKRNEQYTLNGANDVVFLFSANPGEEPRLLHKIASGGELSRIALAIKTVCSEREETATMVFDEVDAGIGGQTAQRVAEKIARIAAFDKQVLCITHLPQIASMADCHIYIEKIVEDERTNTQVARLNSDAQLNELARMASGDITQLSIDNAAQMLEMSKLKKANWKYKA</sequence>
<dbReference type="Gene3D" id="3.40.50.300">
    <property type="entry name" value="P-loop containing nucleotide triphosphate hydrolases"/>
    <property type="match status" value="2"/>
</dbReference>
<dbReference type="OrthoDB" id="9806954at2"/>
<gene>
    <name evidence="12" type="ORF">SAMN04488500_105216</name>
</gene>
<dbReference type="PIRSF" id="PIRSF003128">
    <property type="entry name" value="RecN"/>
    <property type="match status" value="1"/>
</dbReference>
<evidence type="ECO:0000256" key="4">
    <source>
        <dbReference type="ARBA" id="ARBA00022741"/>
    </source>
</evidence>
<dbReference type="STRING" id="112901.SAMN04488500_105216"/>
<evidence type="ECO:0000259" key="11">
    <source>
        <dbReference type="Pfam" id="PF02463"/>
    </source>
</evidence>
<dbReference type="FunFam" id="3.40.50.300:FF:000356">
    <property type="entry name" value="DNA repair protein RecN"/>
    <property type="match status" value="1"/>
</dbReference>